<dbReference type="InterPro" id="IPR024079">
    <property type="entry name" value="MetalloPept_cat_dom_sf"/>
</dbReference>
<dbReference type="InterPro" id="IPR010384">
    <property type="entry name" value="MtfA_fam"/>
</dbReference>
<keyword evidence="2" id="KW-1185">Reference proteome</keyword>
<reference evidence="2" key="1">
    <citation type="journal article" date="2019" name="Int. J. Syst. Evol. Microbiol.">
        <title>The Global Catalogue of Microorganisms (GCM) 10K type strain sequencing project: providing services to taxonomists for standard genome sequencing and annotation.</title>
        <authorList>
            <consortium name="The Broad Institute Genomics Platform"/>
            <consortium name="The Broad Institute Genome Sequencing Center for Infectious Disease"/>
            <person name="Wu L."/>
            <person name="Ma J."/>
        </authorList>
    </citation>
    <scope>NUCLEOTIDE SEQUENCE [LARGE SCALE GENOMIC DNA]</scope>
    <source>
        <strain evidence="2">JCM 17804</strain>
    </source>
</reference>
<evidence type="ECO:0000313" key="1">
    <source>
        <dbReference type="EMBL" id="GAA4330336.1"/>
    </source>
</evidence>
<dbReference type="EMBL" id="BAABGJ010000002">
    <property type="protein sequence ID" value="GAA4330336.1"/>
    <property type="molecule type" value="Genomic_DNA"/>
</dbReference>
<name>A0ABP8GVE9_9BURK</name>
<proteinExistence type="predicted"/>
<dbReference type="RefSeq" id="WP_345535541.1">
    <property type="nucleotide sequence ID" value="NZ_BAABGJ010000002.1"/>
</dbReference>
<dbReference type="CDD" id="cd20169">
    <property type="entry name" value="Peptidase_M90_mtfA"/>
    <property type="match status" value="1"/>
</dbReference>
<accession>A0ABP8GVE9</accession>
<dbReference type="InterPro" id="IPR042252">
    <property type="entry name" value="MtfA_N"/>
</dbReference>
<dbReference type="Gene3D" id="3.40.390.10">
    <property type="entry name" value="Collagenase (Catalytic Domain)"/>
    <property type="match status" value="1"/>
</dbReference>
<comment type="caution">
    <text evidence="1">The sequence shown here is derived from an EMBL/GenBank/DDBJ whole genome shotgun (WGS) entry which is preliminary data.</text>
</comment>
<dbReference type="Gene3D" id="1.10.472.150">
    <property type="entry name" value="Glucose-regulated metallo-peptidase M90, N-terminal domain"/>
    <property type="match status" value="1"/>
</dbReference>
<evidence type="ECO:0000313" key="2">
    <source>
        <dbReference type="Proteomes" id="UP001500975"/>
    </source>
</evidence>
<gene>
    <name evidence="1" type="ORF">GCM10023165_04020</name>
</gene>
<dbReference type="SUPFAM" id="SSF55486">
    <property type="entry name" value="Metalloproteases ('zincins'), catalytic domain"/>
    <property type="match status" value="1"/>
</dbReference>
<dbReference type="PANTHER" id="PTHR30164">
    <property type="entry name" value="MTFA PEPTIDASE"/>
    <property type="match status" value="1"/>
</dbReference>
<dbReference type="PANTHER" id="PTHR30164:SF2">
    <property type="entry name" value="PROTEIN MTFA"/>
    <property type="match status" value="1"/>
</dbReference>
<dbReference type="Pfam" id="PF06167">
    <property type="entry name" value="Peptidase_M90"/>
    <property type="match status" value="1"/>
</dbReference>
<sequence length="266" mass="29427">MLGWLRRLRPPPPIPEPAWQATLARYPFLAARSADAVERLRRLAAEFLRDKEFHGAHGFVITDEVALAVAAQAVLPVLHLPGGLRWYDDFVGIVIHPSEAVARRKTVDETGVVHEYEEVLAGEAMDRGPVMLSWQDVLAGSITQEAGYNVVIHEFAHKIDMRSGTADGCPPLPAGFAGTRSARDARVAWFSVLQPAYEDFRERTIVAERFGGEAPWLDAYGATSPGEFFAVACEAYFVNRAKLASEFAGLAKLFDEFFRRPTEGQD</sequence>
<dbReference type="Proteomes" id="UP001500975">
    <property type="component" value="Unassembled WGS sequence"/>
</dbReference>
<organism evidence="1 2">
    <name type="scientific">Variovorax defluvii</name>
    <dbReference type="NCBI Taxonomy" id="913761"/>
    <lineage>
        <taxon>Bacteria</taxon>
        <taxon>Pseudomonadati</taxon>
        <taxon>Pseudomonadota</taxon>
        <taxon>Betaproteobacteria</taxon>
        <taxon>Burkholderiales</taxon>
        <taxon>Comamonadaceae</taxon>
        <taxon>Variovorax</taxon>
    </lineage>
</organism>
<protein>
    <submittedName>
        <fullName evidence="1">Zinc-dependent peptidase</fullName>
    </submittedName>
</protein>